<dbReference type="EMBL" id="LR877151">
    <property type="protein sequence ID" value="CAD2216711.1"/>
    <property type="molecule type" value="Genomic_DNA"/>
</dbReference>
<feature type="region of interest" description="Disordered" evidence="1">
    <location>
        <begin position="96"/>
        <end position="115"/>
    </location>
</feature>
<keyword evidence="3" id="KW-1185">Reference proteome</keyword>
<feature type="region of interest" description="Disordered" evidence="1">
    <location>
        <begin position="27"/>
        <end position="49"/>
    </location>
</feature>
<feature type="compositionally biased region" description="Basic residues" evidence="1">
    <location>
        <begin position="102"/>
        <end position="113"/>
    </location>
</feature>
<proteinExistence type="predicted"/>
<dbReference type="VEuPathDB" id="TriTrypDB:ADEAN_000418200"/>
<name>A0A7G2CCG7_9TRYP</name>
<dbReference type="Proteomes" id="UP000515908">
    <property type="component" value="Chromosome 07"/>
</dbReference>
<organism evidence="2 3">
    <name type="scientific">Angomonas deanei</name>
    <dbReference type="NCBI Taxonomy" id="59799"/>
    <lineage>
        <taxon>Eukaryota</taxon>
        <taxon>Discoba</taxon>
        <taxon>Euglenozoa</taxon>
        <taxon>Kinetoplastea</taxon>
        <taxon>Metakinetoplastina</taxon>
        <taxon>Trypanosomatida</taxon>
        <taxon>Trypanosomatidae</taxon>
        <taxon>Strigomonadinae</taxon>
        <taxon>Angomonas</taxon>
    </lineage>
</organism>
<sequence>MNAENGDTTNEAKFSYSKNAEPFIPSFMKNTTSAPVPPTPVDERPVATEDTTVKARSDFSHWERYFARMVPEDVEFLIDLLPEDIQFMYDNVVGEHTDEQKKNKRPGKGKKQKDPKIVAAIETFRNLSDDQLSEVHDILFSVSGDTSFPFAGDNLFQDETMNADEEEWLIEQMMHPTARKSS</sequence>
<evidence type="ECO:0000313" key="3">
    <source>
        <dbReference type="Proteomes" id="UP000515908"/>
    </source>
</evidence>
<gene>
    <name evidence="2" type="ORF">ADEAN_000418200</name>
</gene>
<protein>
    <submittedName>
        <fullName evidence="2">Uncharacterized protein</fullName>
    </submittedName>
</protein>
<evidence type="ECO:0000313" key="2">
    <source>
        <dbReference type="EMBL" id="CAD2216711.1"/>
    </source>
</evidence>
<reference evidence="2 3" key="1">
    <citation type="submission" date="2020-08" db="EMBL/GenBank/DDBJ databases">
        <authorList>
            <person name="Newling K."/>
            <person name="Davey J."/>
            <person name="Forrester S."/>
        </authorList>
    </citation>
    <scope>NUCLEOTIDE SEQUENCE [LARGE SCALE GENOMIC DNA]</scope>
    <source>
        <strain evidence="3">Crithidia deanei Carvalho (ATCC PRA-265)</strain>
    </source>
</reference>
<accession>A0A7G2CCG7</accession>
<evidence type="ECO:0000256" key="1">
    <source>
        <dbReference type="SAM" id="MobiDB-lite"/>
    </source>
</evidence>
<dbReference type="AlphaFoldDB" id="A0A7G2CCG7"/>